<dbReference type="InterPro" id="IPR036890">
    <property type="entry name" value="HATPase_C_sf"/>
</dbReference>
<dbReference type="Gene3D" id="1.20.120.330">
    <property type="entry name" value="Nucleotidyltransferases domain 2"/>
    <property type="match status" value="1"/>
</dbReference>
<dbReference type="GO" id="GO:0030544">
    <property type="term" value="F:Hsp70 protein binding"/>
    <property type="evidence" value="ECO:0007669"/>
    <property type="project" value="TreeGrafter"/>
</dbReference>
<proteinExistence type="predicted"/>
<evidence type="ECO:0000313" key="5">
    <source>
        <dbReference type="Proteomes" id="UP000266721"/>
    </source>
</evidence>
<dbReference type="EMBL" id="KV581628">
    <property type="protein sequence ID" value="OPL33753.1"/>
    <property type="molecule type" value="Genomic_DNA"/>
</dbReference>
<dbReference type="SUPFAM" id="SSF55874">
    <property type="entry name" value="ATPase domain of HSP90 chaperone/DNA topoisomerase II/histidine kinase"/>
    <property type="match status" value="1"/>
</dbReference>
<feature type="domain" description="Sacsin/Nov" evidence="3">
    <location>
        <begin position="380"/>
        <end position="620"/>
    </location>
</feature>
<evidence type="ECO:0000259" key="2">
    <source>
        <dbReference type="Pfam" id="PF05168"/>
    </source>
</evidence>
<dbReference type="InterPro" id="IPR058210">
    <property type="entry name" value="SACS/Nov_dom"/>
</dbReference>
<dbReference type="InterPro" id="IPR052972">
    <property type="entry name" value="Sacsin_chaperone_reg"/>
</dbReference>
<organism evidence="4 5">
    <name type="scientific">Mytilus galloprovincialis</name>
    <name type="common">Mediterranean mussel</name>
    <dbReference type="NCBI Taxonomy" id="29158"/>
    <lineage>
        <taxon>Eukaryota</taxon>
        <taxon>Metazoa</taxon>
        <taxon>Spiralia</taxon>
        <taxon>Lophotrochozoa</taxon>
        <taxon>Mollusca</taxon>
        <taxon>Bivalvia</taxon>
        <taxon>Autobranchia</taxon>
        <taxon>Pteriomorphia</taxon>
        <taxon>Mytilida</taxon>
        <taxon>Mytiloidea</taxon>
        <taxon>Mytilidae</taxon>
        <taxon>Mytilinae</taxon>
        <taxon>Mytilus</taxon>
    </lineage>
</organism>
<dbReference type="InterPro" id="IPR001623">
    <property type="entry name" value="DnaJ_domain"/>
</dbReference>
<dbReference type="Pfam" id="PF25794">
    <property type="entry name" value="SACS"/>
    <property type="match status" value="1"/>
</dbReference>
<feature type="region of interest" description="Disordered" evidence="1">
    <location>
        <begin position="1960"/>
        <end position="1994"/>
    </location>
</feature>
<dbReference type="SUPFAM" id="SSF46565">
    <property type="entry name" value="Chaperone J-domain"/>
    <property type="match status" value="1"/>
</dbReference>
<evidence type="ECO:0000259" key="3">
    <source>
        <dbReference type="Pfam" id="PF25794"/>
    </source>
</evidence>
<dbReference type="SMR" id="A0A3L5TV89"/>
<keyword evidence="5" id="KW-1185">Reference proteome</keyword>
<dbReference type="CDD" id="cd06257">
    <property type="entry name" value="DnaJ"/>
    <property type="match status" value="1"/>
</dbReference>
<feature type="domain" description="HEPN" evidence="2">
    <location>
        <begin position="1996"/>
        <end position="2109"/>
    </location>
</feature>
<evidence type="ECO:0000313" key="4">
    <source>
        <dbReference type="EMBL" id="OPL33753.1"/>
    </source>
</evidence>
<dbReference type="Proteomes" id="UP000266721">
    <property type="component" value="Unassembled WGS sequence"/>
</dbReference>
<dbReference type="Gene3D" id="1.10.287.110">
    <property type="entry name" value="DnaJ domain"/>
    <property type="match status" value="1"/>
</dbReference>
<sequence length="2168" mass="248984">MVIDRAHSIQTLANTDLTRGLDRCRKFVSYIYKHRANVMSNEKLLTELQAIKFLPVKTRPRHWKIIWGGEKLDSTEQACSKIENECIPLLFECPTNLHSESILELVCSLEPVLDRSSLQYGIDHQFIKELGVKEEDGVDLKTILENLKTICRCFDEKDPVADELDILDKTTMKTYKYLDKTFKQNAYDDEQLEEILQVAAAYSGEKLILLNGQFIQPCQLFLDLSEDCSPYLYGLNTAVHLRTLKGFMNLMGIHEQCSVETTMQVLSSIQERNESNDMSEDAVRVYVKLLRVLVQANKREQLPKQKFQSLYIPDTKGVLTHVSKLCVDEVNITSLGRMKFTHPSISFDIAFALGINSKREQKIEECSKPIEMFSKDFGQHEELITRIKRILSGYPCDAGVLKELLQNADDAKASEVHIVIDYNNHETDNLFSDSWKPLQGPAILIYNDSSFSEADIRGIQKLGIGSKGEDPTKTGQYGVGFNAVYHLTDVPSFLTKGDNVETGEILCMMDPHCQFVPKATPESPGRKYFQTEILKTDYPNVFKCYHEDLIMKEHGTIFRLPLRTSTLAAKSKISSKDINESFIRRLIENFQEEMSEILLFVNNVKTVRLSEIVDGMLKEKYTVTVEMTESDEENRRHFYNELHSCSGQIGQTKNPDCIKISEVKYKININDTFGKQKNWIIVRRIGFPVHSPESVLEAYRQDELGVLPRGGVAVLLPSEEKVLPSKGRAFCFLPLPLDTGMPVHINGHFVLDHEARRNLWTEEKEGYRSAWNKTLLRNVIAPAYASALHLVKDNIGLKEGASMMEEEVRKLNDMYHTFWPEVCKASNEYFKFFVMSVYQWIFQNEESLFLSYKLMREAKVAVVKFHPLICSEMMFPCVFNTLTDDSMPHASLELVSSVSQRIEESIVSLQSQISVSETKRQNTMQNLVRLVKDIGIKLLDSPKTVLKSLKEAEVEVTEMSPTFLISFLKSFDSENTDRCYIGNMGEAIEDTNFRSVENLVTCIKYCKQSQSFEDEIEGLPLCLTNDRILRVFSNVNPVFRSQYCYILKESARSFLHSELVTCISSTLTGIKPFTIDAFSELLFYTLAAETYRTHRGSITWKPKIESIPNKPWIEAVWKFLNAEVQDHMNNCKQDTPVISSDTVLTLLRPVLPWCLMPCIEEPLNEKFDNYKPILTPIDKSMCVLDIESFSGDLRKALEILYLPCIDNLVAPSDRLILDYIIVNANNPGALLNFLYQHKTDINNRRISVRNCYEIMGFICEHLDMILECDEDIKIDQIKSIPLHSNVNGHNIDIIGHSSILVLDSAVSRDIVVDGIEEWASSSGTILLKTSTKLKKMYARMGLTNENLKAIDVYTDYLLPKFQFLPRHVHLKHLEYIQNNLLAKSFEFDKRQKDLITVLENVVFVPDKQNVLYKASHFKNPFNDLMQLMCSEDDFPGMNTRENICNFVRVLAYLKLDVKNEILHVNELLTVRKALQGICNHLPSLNDELKTDLTNIDTLYLPTRDKYLANARQIVLSDNRDYEEKIGNDIGMPYMMYLNELNVVGVGNIVSDFKKMPSKLQPHILSDMISKELNAESLTVRFDEKGRLFRDFIVTPQFLEAAVRIAVHCRDKRAYQAKETEIDVDKIITSIENLQIMQVDMVQLKLVFGSNIVGYSEESCYYYTKTDVENETDHVLLCCFKDLKITKWVAKNSRTISRALQSCSNYEFIDTEGLLFIVLDHLKNPDEISRALDKEDISRYSISHRCRTSIFPPAGTYVHSDWHCYLDNSFSNFEVGEYVALLLNEESIENDTFIPALYIYAIIVQKFEEASPSSLLDSTLCMYEVDVGERKERKRAYDLYKFNRSTQESSTELAPFLNIADSPIDDRNLDDILKEVKEILKAAWTLPEDERRKVVRRLYKKWHPDKNIGNEDFANKVCQFLQQIVFKLESGQDIDSDSSSTFEPSTGSNFYSHFRTWDRDARHDSNRNKRRRGRRGGGSGHSRRQPSEPVPSCHESRQWIRQAKIHLTGAIEFLPKADIGPNFNSICMICYQSVEIALKAVYYRTDANKIPETKNISELVARLDGDLKTLVEKLATLVGKPERMIYPDKLNIPKIPSQMYSKDTATRAVEIKGYKTDNYPADCVIDNIHHVGLHCQKYDHFHLLFLTIFLRLRDLIITELYVKVHYLGL</sequence>
<dbReference type="InterPro" id="IPR036869">
    <property type="entry name" value="J_dom_sf"/>
</dbReference>
<protein>
    <submittedName>
        <fullName evidence="4">Uncharacterized protein</fullName>
    </submittedName>
</protein>
<dbReference type="Pfam" id="PF05168">
    <property type="entry name" value="HEPN"/>
    <property type="match status" value="1"/>
</dbReference>
<dbReference type="InterPro" id="IPR007842">
    <property type="entry name" value="HEPN_dom"/>
</dbReference>
<accession>A0A3L5TV89</accession>
<dbReference type="PANTHER" id="PTHR15600:SF42">
    <property type="entry name" value="SACSIN"/>
    <property type="match status" value="1"/>
</dbReference>
<reference evidence="4 5" key="1">
    <citation type="journal article" date="2016" name="PLoS ONE">
        <title>A First Insight into the Genome of the Filter-Feeder Mussel Mytilus galloprovincialis.</title>
        <authorList>
            <person name="Murgarella M."/>
            <person name="Puiu D."/>
            <person name="Novoa B."/>
            <person name="Figueras A."/>
            <person name="Posada D."/>
            <person name="Canchaya C."/>
        </authorList>
    </citation>
    <scope>NUCLEOTIDE SEQUENCE [LARGE SCALE GENOMIC DNA]</scope>
    <source>
        <tissue evidence="4">Muscle</tissue>
    </source>
</reference>
<dbReference type="SUPFAM" id="SSF81593">
    <property type="entry name" value="Nucleotidyltransferase substrate binding subunit/domain"/>
    <property type="match status" value="1"/>
</dbReference>
<dbReference type="NCBIfam" id="NF047352">
    <property type="entry name" value="P_loop_sacsin"/>
    <property type="match status" value="1"/>
</dbReference>
<evidence type="ECO:0000256" key="1">
    <source>
        <dbReference type="SAM" id="MobiDB-lite"/>
    </source>
</evidence>
<feature type="non-terminal residue" evidence="4">
    <location>
        <position position="1"/>
    </location>
</feature>
<gene>
    <name evidence="4" type="ORF">AM593_10220</name>
</gene>
<dbReference type="PANTHER" id="PTHR15600">
    <property type="entry name" value="SACSIN"/>
    <property type="match status" value="1"/>
</dbReference>
<name>A0A3L5TV89_MYTGA</name>
<comment type="caution">
    <text evidence="4">The sequence shown here is derived from an EMBL/GenBank/DDBJ whole genome shotgun (WGS) entry which is preliminary data.</text>
</comment>